<feature type="domain" description="GST C-terminal" evidence="5">
    <location>
        <begin position="1"/>
        <end position="111"/>
    </location>
</feature>
<keyword evidence="2" id="KW-0808">Transferase</keyword>
<dbReference type="EC" id="2.5.1.18" evidence="1"/>
<dbReference type="GO" id="GO:0004364">
    <property type="term" value="F:glutathione transferase activity"/>
    <property type="evidence" value="ECO:0007669"/>
    <property type="project" value="UniProtKB-EC"/>
</dbReference>
<dbReference type="PANTHER" id="PTHR11571">
    <property type="entry name" value="GLUTATHIONE S-TRANSFERASE"/>
    <property type="match status" value="1"/>
</dbReference>
<dbReference type="SUPFAM" id="SSF47616">
    <property type="entry name" value="GST C-terminal domain-like"/>
    <property type="match status" value="1"/>
</dbReference>
<evidence type="ECO:0000256" key="3">
    <source>
        <dbReference type="ARBA" id="ARBA00047960"/>
    </source>
</evidence>
<dbReference type="Gene3D" id="1.20.1050.130">
    <property type="match status" value="2"/>
</dbReference>
<dbReference type="PROSITE" id="PS50405">
    <property type="entry name" value="GST_CTER"/>
    <property type="match status" value="1"/>
</dbReference>
<dbReference type="Pfam" id="PF14497">
    <property type="entry name" value="GST_C_3"/>
    <property type="match status" value="1"/>
</dbReference>
<proteinExistence type="predicted"/>
<dbReference type="InterPro" id="IPR036282">
    <property type="entry name" value="Glutathione-S-Trfase_C_sf"/>
</dbReference>
<comment type="caution">
    <text evidence="6">The sequence shown here is derived from an EMBL/GenBank/DDBJ whole genome shotgun (WGS) entry which is preliminary data.</text>
</comment>
<evidence type="ECO:0000313" key="6">
    <source>
        <dbReference type="EMBL" id="KAK2169385.1"/>
    </source>
</evidence>
<evidence type="ECO:0000313" key="7">
    <source>
        <dbReference type="Proteomes" id="UP001208570"/>
    </source>
</evidence>
<accession>A0AAD9KE34</accession>
<gene>
    <name evidence="6" type="ORF">LSH36_10g03067</name>
</gene>
<protein>
    <recommendedName>
        <fullName evidence="1">glutathione transferase</fullName>
        <ecNumber evidence="1">2.5.1.18</ecNumber>
    </recommendedName>
</protein>
<reference evidence="6" key="1">
    <citation type="journal article" date="2023" name="Mol. Biol. Evol.">
        <title>Third-Generation Sequencing Reveals the Adaptive Role of the Epigenome in Three Deep-Sea Polychaetes.</title>
        <authorList>
            <person name="Perez M."/>
            <person name="Aroh O."/>
            <person name="Sun Y."/>
            <person name="Lan Y."/>
            <person name="Juniper S.K."/>
            <person name="Young C.R."/>
            <person name="Angers B."/>
            <person name="Qian P.Y."/>
        </authorList>
    </citation>
    <scope>NUCLEOTIDE SEQUENCE</scope>
    <source>
        <strain evidence="6">P08H-3</strain>
    </source>
</reference>
<name>A0AAD9KE34_9ANNE</name>
<dbReference type="GO" id="GO:0006749">
    <property type="term" value="P:glutathione metabolic process"/>
    <property type="evidence" value="ECO:0007669"/>
    <property type="project" value="TreeGrafter"/>
</dbReference>
<dbReference type="EMBL" id="JAODUP010000010">
    <property type="protein sequence ID" value="KAK2169385.1"/>
    <property type="molecule type" value="Genomic_DNA"/>
</dbReference>
<dbReference type="InterPro" id="IPR004045">
    <property type="entry name" value="Glutathione_S-Trfase_N"/>
</dbReference>
<dbReference type="Proteomes" id="UP001208570">
    <property type="component" value="Unassembled WGS sequence"/>
</dbReference>
<dbReference type="PROSITE" id="PS50404">
    <property type="entry name" value="GST_NTER"/>
    <property type="match status" value="1"/>
</dbReference>
<keyword evidence="7" id="KW-1185">Reference proteome</keyword>
<dbReference type="InterPro" id="IPR050213">
    <property type="entry name" value="GST_superfamily"/>
</dbReference>
<organism evidence="6 7">
    <name type="scientific">Paralvinella palmiformis</name>
    <dbReference type="NCBI Taxonomy" id="53620"/>
    <lineage>
        <taxon>Eukaryota</taxon>
        <taxon>Metazoa</taxon>
        <taxon>Spiralia</taxon>
        <taxon>Lophotrochozoa</taxon>
        <taxon>Annelida</taxon>
        <taxon>Polychaeta</taxon>
        <taxon>Sedentaria</taxon>
        <taxon>Canalipalpata</taxon>
        <taxon>Terebellida</taxon>
        <taxon>Terebelliformia</taxon>
        <taxon>Alvinellidae</taxon>
        <taxon>Paralvinella</taxon>
    </lineage>
</organism>
<dbReference type="AlphaFoldDB" id="A0AAD9KE34"/>
<evidence type="ECO:0000256" key="2">
    <source>
        <dbReference type="ARBA" id="ARBA00022679"/>
    </source>
</evidence>
<evidence type="ECO:0000256" key="1">
    <source>
        <dbReference type="ARBA" id="ARBA00012452"/>
    </source>
</evidence>
<dbReference type="CDD" id="cd03192">
    <property type="entry name" value="GST_C_Sigma_like"/>
    <property type="match status" value="1"/>
</dbReference>
<dbReference type="PANTHER" id="PTHR11571:SF224">
    <property type="entry name" value="HEMATOPOIETIC PROSTAGLANDIN D SYNTHASE"/>
    <property type="match status" value="1"/>
</dbReference>
<feature type="domain" description="GST N-terminal" evidence="4">
    <location>
        <begin position="1"/>
        <end position="36"/>
    </location>
</feature>
<comment type="catalytic activity">
    <reaction evidence="3">
        <text>RX + glutathione = an S-substituted glutathione + a halide anion + H(+)</text>
        <dbReference type="Rhea" id="RHEA:16437"/>
        <dbReference type="ChEBI" id="CHEBI:15378"/>
        <dbReference type="ChEBI" id="CHEBI:16042"/>
        <dbReference type="ChEBI" id="CHEBI:17792"/>
        <dbReference type="ChEBI" id="CHEBI:57925"/>
        <dbReference type="ChEBI" id="CHEBI:90779"/>
        <dbReference type="EC" id="2.5.1.18"/>
    </reaction>
</comment>
<sequence>MPCGQLPVLEVEGHNRLIGQSYAILRYLAYKLDKLERFEKLLKKNNNGDGWFVGDTITIADIGFYHGTTWPEVFGVQVHWDKYPKLKSHRERFESIPQIKKWMEIRPNTAW</sequence>
<dbReference type="InterPro" id="IPR010987">
    <property type="entry name" value="Glutathione-S-Trfase_C-like"/>
</dbReference>
<evidence type="ECO:0000259" key="5">
    <source>
        <dbReference type="PROSITE" id="PS50405"/>
    </source>
</evidence>
<dbReference type="InterPro" id="IPR004046">
    <property type="entry name" value="GST_C"/>
</dbReference>
<evidence type="ECO:0000259" key="4">
    <source>
        <dbReference type="PROSITE" id="PS50404"/>
    </source>
</evidence>